<keyword evidence="1" id="KW-0732">Signal</keyword>
<reference evidence="2" key="1">
    <citation type="journal article" date="2022" name="Environ. Microbiol.">
        <title>Geoalkalibacter halelectricus SAP #1 sp. nov. possessing extracellular electron transfer and mineral#reducing capabilities from a haloalkaline environment.</title>
        <authorList>
            <person name="Yadav S."/>
            <person name="Singh R."/>
            <person name="Sundharam S.S."/>
            <person name="Chaudhary S."/>
            <person name="Krishnamurthi S."/>
            <person name="Patil S.A."/>
        </authorList>
    </citation>
    <scope>NUCLEOTIDE SEQUENCE</scope>
    <source>
        <strain evidence="2">SAP-1</strain>
    </source>
</reference>
<name>A0ABY5ZL53_9BACT</name>
<evidence type="ECO:0000313" key="2">
    <source>
        <dbReference type="EMBL" id="UWZ79892.1"/>
    </source>
</evidence>
<dbReference type="RefSeq" id="WP_260748244.1">
    <property type="nucleotide sequence ID" value="NZ_CP092109.1"/>
</dbReference>
<dbReference type="EMBL" id="CP092109">
    <property type="protein sequence ID" value="UWZ79892.1"/>
    <property type="molecule type" value="Genomic_DNA"/>
</dbReference>
<accession>A0ABY5ZL53</accession>
<dbReference type="Proteomes" id="UP001060414">
    <property type="component" value="Chromosome"/>
</dbReference>
<sequence>MRPWLLAISLFVLCLGLAPLQSHAARGQLDGSLEWRYGAHTAKERGEKVLDASWFAQQYSLLYRTAGDLARGRAGRYNLALGYEWTALDGSINGESTDVSVDKILYQGDILIAPGGLPLHLHLYSHDLHRSTFSTASPGGLFESLGSEGLGPQSSVVGIHNGQQNTTGFTLFVGSASGDYEGMYRDVLAHAPRLLVDYRQHYVRDLKGFTPQHYRDRNLAFVSLNKKDNWFHYRVFDHKDFINPNNDFIEKAYILGTIDHTLQRRWVRLTNWIEFSVDGTYSTSSRSASGREPDRRYDLNVFTVARRSGWETANFTSFRRDSTATSVQRDLTVPIYVTKNLDPETTLRTRFIGAREDRLLFSADEETTREVVYLSNRIDALQRQPWSLSGQFDAERKAGDRGEGVALRALAELFTNRAHRPKYDIFSAYSLAYFSGESALGEGVDFWEQTLVGRIETDLAPSYRTGLTQEFLHGTGTLDRSVAEYILPRSDLGRMLSNEGVQRRDGSVFRSTSTWFGEYRGSSRITSRLELVYDFLSDEGGEDDVVMLSHRLRYDQRRFLATLQNRWVVGSHRTTSGVGAGSALQGGLSGEADRTLETRLYMAYFPVRAVETSLRVDHDWRRLGVGDSNQYLVEQRLRYSYFQRSGMGRKLYTLGEEFIWERLESPLADTRTARTLTLSGEYFPTLRTLLGLRLRYRHLEPEDTTIYTTYLTAGINWEKLQIAFDYAYGTRDEGVNLSERREHRWEMRARKTF</sequence>
<evidence type="ECO:0000313" key="3">
    <source>
        <dbReference type="Proteomes" id="UP001060414"/>
    </source>
</evidence>
<protein>
    <recommendedName>
        <fullName evidence="4">Decaheme-associated outer membrane protein, MtrB/PioB family</fullName>
    </recommendedName>
</protein>
<feature type="chain" id="PRO_5045386367" description="Decaheme-associated outer membrane protein, MtrB/PioB family" evidence="1">
    <location>
        <begin position="25"/>
        <end position="753"/>
    </location>
</feature>
<proteinExistence type="predicted"/>
<evidence type="ECO:0008006" key="4">
    <source>
        <dbReference type="Google" id="ProtNLM"/>
    </source>
</evidence>
<gene>
    <name evidence="2" type="ORF">L9S41_00495</name>
</gene>
<feature type="signal peptide" evidence="1">
    <location>
        <begin position="1"/>
        <end position="24"/>
    </location>
</feature>
<organism evidence="2 3">
    <name type="scientific">Geoalkalibacter halelectricus</name>
    <dbReference type="NCBI Taxonomy" id="2847045"/>
    <lineage>
        <taxon>Bacteria</taxon>
        <taxon>Pseudomonadati</taxon>
        <taxon>Thermodesulfobacteriota</taxon>
        <taxon>Desulfuromonadia</taxon>
        <taxon>Desulfuromonadales</taxon>
        <taxon>Geoalkalibacteraceae</taxon>
        <taxon>Geoalkalibacter</taxon>
    </lineage>
</organism>
<evidence type="ECO:0000256" key="1">
    <source>
        <dbReference type="SAM" id="SignalP"/>
    </source>
</evidence>
<keyword evidence="3" id="KW-1185">Reference proteome</keyword>